<feature type="chain" id="PRO_5029880859" evidence="1">
    <location>
        <begin position="19"/>
        <end position="136"/>
    </location>
</feature>
<dbReference type="EMBL" id="JAAPAO010000019">
    <property type="protein sequence ID" value="KAF4677155.1"/>
    <property type="molecule type" value="Genomic_DNA"/>
</dbReference>
<feature type="signal peptide" evidence="1">
    <location>
        <begin position="1"/>
        <end position="18"/>
    </location>
</feature>
<evidence type="ECO:0000313" key="2">
    <source>
        <dbReference type="EMBL" id="KAF4677155.1"/>
    </source>
</evidence>
<accession>A0A7J6MZY9</accession>
<keyword evidence="1" id="KW-0732">Signal</keyword>
<evidence type="ECO:0000313" key="3">
    <source>
        <dbReference type="Proteomes" id="UP000591131"/>
    </source>
</evidence>
<evidence type="ECO:0000256" key="1">
    <source>
        <dbReference type="SAM" id="SignalP"/>
    </source>
</evidence>
<sequence>MSVILLVLILSIWHGSSAKAPFGKYVVRTGDVCIETCWLSGDPIQISELIQCVYAELTSDLINIHGLSSPFTVDASSSAVRSEFVRRVKDWCEIDLSESLLEYSYDTSGDMVNSTFLNRSVTMRPGTCWNPGSSLE</sequence>
<keyword evidence="3" id="KW-1185">Reference proteome</keyword>
<reference evidence="2 3" key="1">
    <citation type="submission" date="2020-04" db="EMBL/GenBank/DDBJ databases">
        <title>Perkinsus chesapeaki whole genome sequence.</title>
        <authorList>
            <person name="Bogema D.R."/>
        </authorList>
    </citation>
    <scope>NUCLEOTIDE SEQUENCE [LARGE SCALE GENOMIC DNA]</scope>
    <source>
        <strain evidence="2">ATCC PRA-425</strain>
    </source>
</reference>
<name>A0A7J6MZY9_PERCH</name>
<proteinExistence type="predicted"/>
<dbReference type="Proteomes" id="UP000591131">
    <property type="component" value="Unassembled WGS sequence"/>
</dbReference>
<organism evidence="2 3">
    <name type="scientific">Perkinsus chesapeaki</name>
    <name type="common">Clam parasite</name>
    <name type="synonym">Perkinsus andrewsi</name>
    <dbReference type="NCBI Taxonomy" id="330153"/>
    <lineage>
        <taxon>Eukaryota</taxon>
        <taxon>Sar</taxon>
        <taxon>Alveolata</taxon>
        <taxon>Perkinsozoa</taxon>
        <taxon>Perkinsea</taxon>
        <taxon>Perkinsida</taxon>
        <taxon>Perkinsidae</taxon>
        <taxon>Perkinsus</taxon>
    </lineage>
</organism>
<comment type="caution">
    <text evidence="2">The sequence shown here is derived from an EMBL/GenBank/DDBJ whole genome shotgun (WGS) entry which is preliminary data.</text>
</comment>
<dbReference type="AlphaFoldDB" id="A0A7J6MZY9"/>
<protein>
    <submittedName>
        <fullName evidence="2">Uncharacterized protein</fullName>
    </submittedName>
</protein>
<gene>
    <name evidence="2" type="ORF">FOL47_002997</name>
</gene>